<evidence type="ECO:0000256" key="2">
    <source>
        <dbReference type="ARBA" id="ARBA00023128"/>
    </source>
</evidence>
<dbReference type="InterPro" id="IPR048280">
    <property type="entry name" value="COX6B-like"/>
</dbReference>
<dbReference type="STRING" id="199890.A0A182PFZ6"/>
<evidence type="ECO:0000313" key="4">
    <source>
        <dbReference type="EnsemblMetazoa" id="AEPI005855-PA"/>
    </source>
</evidence>
<dbReference type="GO" id="GO:0042775">
    <property type="term" value="P:mitochondrial ATP synthesis coupled electron transport"/>
    <property type="evidence" value="ECO:0007669"/>
    <property type="project" value="TreeGrafter"/>
</dbReference>
<name>A0A182PFZ6_9DIPT</name>
<protein>
    <recommendedName>
        <fullName evidence="6">Cytochrome c oxidase assembly factor 6</fullName>
    </recommendedName>
</protein>
<keyword evidence="2" id="KW-0496">Mitochondrion</keyword>
<dbReference type="Pfam" id="PF02297">
    <property type="entry name" value="COX6B"/>
    <property type="match status" value="1"/>
</dbReference>
<evidence type="ECO:0000313" key="5">
    <source>
        <dbReference type="Proteomes" id="UP000075885"/>
    </source>
</evidence>
<comment type="subcellular location">
    <subcellularLocation>
        <location evidence="1">Mitochondrion</location>
    </subcellularLocation>
</comment>
<dbReference type="Proteomes" id="UP000075885">
    <property type="component" value="Unassembled WGS sequence"/>
</dbReference>
<dbReference type="SUPFAM" id="SSF47694">
    <property type="entry name" value="Cytochrome c oxidase subunit h"/>
    <property type="match status" value="1"/>
</dbReference>
<dbReference type="GO" id="GO:0005739">
    <property type="term" value="C:mitochondrion"/>
    <property type="evidence" value="ECO:0007669"/>
    <property type="project" value="UniProtKB-SubCell"/>
</dbReference>
<keyword evidence="3" id="KW-1015">Disulfide bond</keyword>
<evidence type="ECO:0000256" key="3">
    <source>
        <dbReference type="ARBA" id="ARBA00023157"/>
    </source>
</evidence>
<dbReference type="GO" id="GO:0008535">
    <property type="term" value="P:respiratory chain complex IV assembly"/>
    <property type="evidence" value="ECO:0007669"/>
    <property type="project" value="InterPro"/>
</dbReference>
<evidence type="ECO:0000256" key="1">
    <source>
        <dbReference type="ARBA" id="ARBA00004173"/>
    </source>
</evidence>
<dbReference type="VEuPathDB" id="VectorBase:AEPI005855"/>
<reference evidence="5" key="1">
    <citation type="submission" date="2013-03" db="EMBL/GenBank/DDBJ databases">
        <title>The Genome Sequence of Anopheles epiroticus epiroticus2.</title>
        <authorList>
            <consortium name="The Broad Institute Genomics Platform"/>
            <person name="Neafsey D.E."/>
            <person name="Howell P."/>
            <person name="Walker B."/>
            <person name="Young S.K."/>
            <person name="Zeng Q."/>
            <person name="Gargeya S."/>
            <person name="Fitzgerald M."/>
            <person name="Haas B."/>
            <person name="Abouelleil A."/>
            <person name="Allen A.W."/>
            <person name="Alvarado L."/>
            <person name="Arachchi H.M."/>
            <person name="Berlin A.M."/>
            <person name="Chapman S.B."/>
            <person name="Gainer-Dewar J."/>
            <person name="Goldberg J."/>
            <person name="Griggs A."/>
            <person name="Gujja S."/>
            <person name="Hansen M."/>
            <person name="Howarth C."/>
            <person name="Imamovic A."/>
            <person name="Ireland A."/>
            <person name="Larimer J."/>
            <person name="McCowan C."/>
            <person name="Murphy C."/>
            <person name="Pearson M."/>
            <person name="Poon T.W."/>
            <person name="Priest M."/>
            <person name="Roberts A."/>
            <person name="Saif S."/>
            <person name="Shea T."/>
            <person name="Sisk P."/>
            <person name="Sykes S."/>
            <person name="Wortman J."/>
            <person name="Nusbaum C."/>
            <person name="Birren B."/>
        </authorList>
    </citation>
    <scope>NUCLEOTIDE SEQUENCE [LARGE SCALE GENOMIC DNA]</scope>
    <source>
        <strain evidence="5">Epiroticus2</strain>
    </source>
</reference>
<accession>A0A182PFZ6</accession>
<dbReference type="InterPro" id="IPR042289">
    <property type="entry name" value="COA6"/>
</dbReference>
<reference evidence="4" key="2">
    <citation type="submission" date="2020-05" db="UniProtKB">
        <authorList>
            <consortium name="EnsemblMetazoa"/>
        </authorList>
    </citation>
    <scope>IDENTIFICATION</scope>
    <source>
        <strain evidence="4">Epiroticus2</strain>
    </source>
</reference>
<proteinExistence type="predicted"/>
<dbReference type="PANTHER" id="PTHR46690:SF1">
    <property type="entry name" value="CYTOCHROME C OXIDASE ASSEMBLY FACTOR 6 HOMOLOG"/>
    <property type="match status" value="1"/>
</dbReference>
<dbReference type="PANTHER" id="PTHR46690">
    <property type="entry name" value="CYTOCHROME C OXIDASE ASSEMBLY FACTOR 6 HOMOLOG"/>
    <property type="match status" value="1"/>
</dbReference>
<dbReference type="EnsemblMetazoa" id="AEPI005855-RA">
    <property type="protein sequence ID" value="AEPI005855-PA"/>
    <property type="gene ID" value="AEPI005855"/>
</dbReference>
<organism evidence="4 5">
    <name type="scientific">Anopheles epiroticus</name>
    <dbReference type="NCBI Taxonomy" id="199890"/>
    <lineage>
        <taxon>Eukaryota</taxon>
        <taxon>Metazoa</taxon>
        <taxon>Ecdysozoa</taxon>
        <taxon>Arthropoda</taxon>
        <taxon>Hexapoda</taxon>
        <taxon>Insecta</taxon>
        <taxon>Pterygota</taxon>
        <taxon>Neoptera</taxon>
        <taxon>Endopterygota</taxon>
        <taxon>Diptera</taxon>
        <taxon>Nematocera</taxon>
        <taxon>Culicoidea</taxon>
        <taxon>Culicidae</taxon>
        <taxon>Anophelinae</taxon>
        <taxon>Anopheles</taxon>
    </lineage>
</organism>
<dbReference type="InterPro" id="IPR036549">
    <property type="entry name" value="CX6/COA6-like_sf"/>
</dbReference>
<keyword evidence="5" id="KW-1185">Reference proteome</keyword>
<dbReference type="Gene3D" id="1.10.10.140">
    <property type="entry name" value="Cytochrome c oxidase, subunit VIb"/>
    <property type="match status" value="1"/>
</dbReference>
<sequence>MSFPDKDARAKCWTARDEYWACLDKHAPEYQCTSQEPEPKECIQLRKLYQQGCPAQWVKHFDRKRTIAFFYRNYVPARYHHQAKDPFLSAYFGELARCLEHNVCIGIGANKISAQYPTDTGSSGIQTLCMGFESARLAEIFNDDRQGSFIWNLLFGTERQYVSLGRLSYRARSITPSAELVSTSALDSAGTPRESSVTTFTPYGFSSLRSASAHPCTAFRVAINTVNPSSSLPEPSKINLPRVGLSSPMKARAVRRQPITLFLNMFSHCSESCESMRPRYTDPAVLITASMPRSPAFRWAPIDSAASRSTSSRVTSIFIGTTEPLTGVSEFSRIFIQPRSNFAGNDSTGSFIPANTRCPLLAKNVQICKTGRPGGGEKGS</sequence>
<dbReference type="AlphaFoldDB" id="A0A182PFZ6"/>
<evidence type="ECO:0008006" key="6">
    <source>
        <dbReference type="Google" id="ProtNLM"/>
    </source>
</evidence>